<protein>
    <submittedName>
        <fullName evidence="2">Uncharacterized protein</fullName>
    </submittedName>
</protein>
<dbReference type="EMBL" id="JASCZI010271915">
    <property type="protein sequence ID" value="MED6217496.1"/>
    <property type="molecule type" value="Genomic_DNA"/>
</dbReference>
<comment type="caution">
    <text evidence="2">The sequence shown here is derived from an EMBL/GenBank/DDBJ whole genome shotgun (WGS) entry which is preliminary data.</text>
</comment>
<dbReference type="Proteomes" id="UP001341840">
    <property type="component" value="Unassembled WGS sequence"/>
</dbReference>
<reference evidence="2 3" key="1">
    <citation type="journal article" date="2023" name="Plants (Basel)">
        <title>Bridging the Gap: Combining Genomics and Transcriptomics Approaches to Understand Stylosanthes scabra, an Orphan Legume from the Brazilian Caatinga.</title>
        <authorList>
            <person name="Ferreira-Neto J.R.C."/>
            <person name="da Silva M.D."/>
            <person name="Binneck E."/>
            <person name="de Melo N.F."/>
            <person name="da Silva R.H."/>
            <person name="de Melo A.L.T.M."/>
            <person name="Pandolfi V."/>
            <person name="Bustamante F.O."/>
            <person name="Brasileiro-Vidal A.C."/>
            <person name="Benko-Iseppon A.M."/>
        </authorList>
    </citation>
    <scope>NUCLEOTIDE SEQUENCE [LARGE SCALE GENOMIC DNA]</scope>
    <source>
        <tissue evidence="2">Leaves</tissue>
    </source>
</reference>
<organism evidence="2 3">
    <name type="scientific">Stylosanthes scabra</name>
    <dbReference type="NCBI Taxonomy" id="79078"/>
    <lineage>
        <taxon>Eukaryota</taxon>
        <taxon>Viridiplantae</taxon>
        <taxon>Streptophyta</taxon>
        <taxon>Embryophyta</taxon>
        <taxon>Tracheophyta</taxon>
        <taxon>Spermatophyta</taxon>
        <taxon>Magnoliopsida</taxon>
        <taxon>eudicotyledons</taxon>
        <taxon>Gunneridae</taxon>
        <taxon>Pentapetalae</taxon>
        <taxon>rosids</taxon>
        <taxon>fabids</taxon>
        <taxon>Fabales</taxon>
        <taxon>Fabaceae</taxon>
        <taxon>Papilionoideae</taxon>
        <taxon>50 kb inversion clade</taxon>
        <taxon>dalbergioids sensu lato</taxon>
        <taxon>Dalbergieae</taxon>
        <taxon>Pterocarpus clade</taxon>
        <taxon>Stylosanthes</taxon>
    </lineage>
</organism>
<feature type="compositionally biased region" description="Low complexity" evidence="1">
    <location>
        <begin position="119"/>
        <end position="137"/>
    </location>
</feature>
<keyword evidence="3" id="KW-1185">Reference proteome</keyword>
<accession>A0ABU6Z6V4</accession>
<name>A0ABU6Z6V4_9FABA</name>
<sequence length="245" mass="26673">MNQRENGVLWDAPEPNSFGLIPKQHSTLMSFLNRAETHNVDCKDNTNMSVPSQSGLLPSLVFPYSKPNIQTQTNPHNIPSPNIAQPSPHTPSLPTGRDPLPEDPPLTLEPLPSSSATEPISPNSSSPSTIQNPPFPPLHNQHLNHLKLIILLHQAKQPLILPNPISSLMSIDPNQPNPYPSDEVSATTTPQHAFLTTYAIPLSLIQALLPQATVIQSLMLCLSLPSLVSIVDSCNPFTRTVSHVH</sequence>
<gene>
    <name evidence="2" type="ORF">PIB30_018306</name>
</gene>
<feature type="compositionally biased region" description="Polar residues" evidence="1">
    <location>
        <begin position="67"/>
        <end position="93"/>
    </location>
</feature>
<evidence type="ECO:0000313" key="3">
    <source>
        <dbReference type="Proteomes" id="UP001341840"/>
    </source>
</evidence>
<proteinExistence type="predicted"/>
<feature type="region of interest" description="Disordered" evidence="1">
    <location>
        <begin position="61"/>
        <end position="137"/>
    </location>
</feature>
<evidence type="ECO:0000256" key="1">
    <source>
        <dbReference type="SAM" id="MobiDB-lite"/>
    </source>
</evidence>
<evidence type="ECO:0000313" key="2">
    <source>
        <dbReference type="EMBL" id="MED6217496.1"/>
    </source>
</evidence>